<dbReference type="AlphaFoldDB" id="A0A2U1MVR7"/>
<dbReference type="GO" id="GO:0004674">
    <property type="term" value="F:protein serine/threonine kinase activity"/>
    <property type="evidence" value="ECO:0007669"/>
    <property type="project" value="UniProtKB-KW"/>
</dbReference>
<dbReference type="OrthoDB" id="266718at2759"/>
<keyword evidence="5" id="KW-0067">ATP-binding</keyword>
<evidence type="ECO:0000256" key="1">
    <source>
        <dbReference type="ARBA" id="ARBA00022527"/>
    </source>
</evidence>
<evidence type="ECO:0000256" key="4">
    <source>
        <dbReference type="ARBA" id="ARBA00022777"/>
    </source>
</evidence>
<name>A0A2U1MVR7_ARTAN</name>
<dbReference type="SUPFAM" id="SSF56112">
    <property type="entry name" value="Protein kinase-like (PK-like)"/>
    <property type="match status" value="1"/>
</dbReference>
<gene>
    <name evidence="6" type="ORF">CTI12_AA302810</name>
</gene>
<evidence type="ECO:0000256" key="3">
    <source>
        <dbReference type="ARBA" id="ARBA00022741"/>
    </source>
</evidence>
<dbReference type="Proteomes" id="UP000245207">
    <property type="component" value="Unassembled WGS sequence"/>
</dbReference>
<keyword evidence="7" id="KW-1185">Reference proteome</keyword>
<evidence type="ECO:0000313" key="7">
    <source>
        <dbReference type="Proteomes" id="UP000245207"/>
    </source>
</evidence>
<protein>
    <submittedName>
        <fullName evidence="6">Mitogen-activated protein kinase kinase kinase NPK1</fullName>
    </submittedName>
</protein>
<accession>A0A2U1MVR7</accession>
<evidence type="ECO:0000256" key="5">
    <source>
        <dbReference type="ARBA" id="ARBA00022840"/>
    </source>
</evidence>
<sequence length="104" mass="11848">MGIKDPEVGRYLGMVREEETSNIPLDFIPGGSISSFLGKFGSFPEEVSEVSYSKLHFILSFVLSDYLFHPKQVIRMYTKQLLLGLDYLAQEWHYALGYQGVSSF</sequence>
<dbReference type="EMBL" id="PKPP01004247">
    <property type="protein sequence ID" value="PWA65339.1"/>
    <property type="molecule type" value="Genomic_DNA"/>
</dbReference>
<dbReference type="STRING" id="35608.A0A2U1MVR7"/>
<keyword evidence="3" id="KW-0547">Nucleotide-binding</keyword>
<keyword evidence="2" id="KW-0808">Transferase</keyword>
<keyword evidence="4 6" id="KW-0418">Kinase</keyword>
<dbReference type="PANTHER" id="PTHR11584">
    <property type="entry name" value="SERINE/THREONINE PROTEIN KINASE"/>
    <property type="match status" value="1"/>
</dbReference>
<evidence type="ECO:0000256" key="2">
    <source>
        <dbReference type="ARBA" id="ARBA00022679"/>
    </source>
</evidence>
<evidence type="ECO:0000313" key="6">
    <source>
        <dbReference type="EMBL" id="PWA65339.1"/>
    </source>
</evidence>
<keyword evidence="1" id="KW-0723">Serine/threonine-protein kinase</keyword>
<comment type="caution">
    <text evidence="6">The sequence shown here is derived from an EMBL/GenBank/DDBJ whole genome shotgun (WGS) entry which is preliminary data.</text>
</comment>
<reference evidence="6 7" key="1">
    <citation type="journal article" date="2018" name="Mol. Plant">
        <title>The genome of Artemisia annua provides insight into the evolution of Asteraceae family and artemisinin biosynthesis.</title>
        <authorList>
            <person name="Shen Q."/>
            <person name="Zhang L."/>
            <person name="Liao Z."/>
            <person name="Wang S."/>
            <person name="Yan T."/>
            <person name="Shi P."/>
            <person name="Liu M."/>
            <person name="Fu X."/>
            <person name="Pan Q."/>
            <person name="Wang Y."/>
            <person name="Lv Z."/>
            <person name="Lu X."/>
            <person name="Zhang F."/>
            <person name="Jiang W."/>
            <person name="Ma Y."/>
            <person name="Chen M."/>
            <person name="Hao X."/>
            <person name="Li L."/>
            <person name="Tang Y."/>
            <person name="Lv G."/>
            <person name="Zhou Y."/>
            <person name="Sun X."/>
            <person name="Brodelius P.E."/>
            <person name="Rose J.K.C."/>
            <person name="Tang K."/>
        </authorList>
    </citation>
    <scope>NUCLEOTIDE SEQUENCE [LARGE SCALE GENOMIC DNA]</scope>
    <source>
        <strain evidence="7">cv. Huhao1</strain>
        <tissue evidence="6">Leaf</tissue>
    </source>
</reference>
<dbReference type="GO" id="GO:0005524">
    <property type="term" value="F:ATP binding"/>
    <property type="evidence" value="ECO:0007669"/>
    <property type="project" value="UniProtKB-KW"/>
</dbReference>
<organism evidence="6 7">
    <name type="scientific">Artemisia annua</name>
    <name type="common">Sweet wormwood</name>
    <dbReference type="NCBI Taxonomy" id="35608"/>
    <lineage>
        <taxon>Eukaryota</taxon>
        <taxon>Viridiplantae</taxon>
        <taxon>Streptophyta</taxon>
        <taxon>Embryophyta</taxon>
        <taxon>Tracheophyta</taxon>
        <taxon>Spermatophyta</taxon>
        <taxon>Magnoliopsida</taxon>
        <taxon>eudicotyledons</taxon>
        <taxon>Gunneridae</taxon>
        <taxon>Pentapetalae</taxon>
        <taxon>asterids</taxon>
        <taxon>campanulids</taxon>
        <taxon>Asterales</taxon>
        <taxon>Asteraceae</taxon>
        <taxon>Asteroideae</taxon>
        <taxon>Anthemideae</taxon>
        <taxon>Artemisiinae</taxon>
        <taxon>Artemisia</taxon>
    </lineage>
</organism>
<proteinExistence type="predicted"/>
<dbReference type="InterPro" id="IPR011009">
    <property type="entry name" value="Kinase-like_dom_sf"/>
</dbReference>
<dbReference type="PANTHER" id="PTHR11584:SF369">
    <property type="entry name" value="MITOGEN-ACTIVATED PROTEIN KINASE KINASE KINASE 19-RELATED"/>
    <property type="match status" value="1"/>
</dbReference>